<keyword evidence="4" id="KW-0375">Hydrogen ion transport</keyword>
<dbReference type="GO" id="GO:0046933">
    <property type="term" value="F:proton-transporting ATP synthase activity, rotational mechanism"/>
    <property type="evidence" value="ECO:0007669"/>
    <property type="project" value="UniProtKB-UniRule"/>
</dbReference>
<dbReference type="OrthoDB" id="9781718at2"/>
<evidence type="ECO:0000256" key="4">
    <source>
        <dbReference type="HAMAP-Rule" id="MF_00271"/>
    </source>
</evidence>
<dbReference type="Proteomes" id="UP000236151">
    <property type="component" value="Unassembled WGS sequence"/>
</dbReference>
<evidence type="ECO:0000256" key="3">
    <source>
        <dbReference type="ARBA" id="ARBA00023065"/>
    </source>
</evidence>
<dbReference type="GO" id="GO:0005524">
    <property type="term" value="F:ATP binding"/>
    <property type="evidence" value="ECO:0007669"/>
    <property type="project" value="UniProtKB-UniRule"/>
</dbReference>
<reference evidence="5 6" key="1">
    <citation type="submission" date="2017-06" db="EMBL/GenBank/DDBJ databases">
        <title>Investigating the central metabolism of Clostridium thermosuccinogenes.</title>
        <authorList>
            <person name="Koendjbiharie J.G."/>
            <person name="van Kranenburg R."/>
        </authorList>
    </citation>
    <scope>NUCLEOTIDE SEQUENCE [LARGE SCALE GENOMIC DNA]</scope>
    <source>
        <strain evidence="5 6">DSM 5806</strain>
    </source>
</reference>
<comment type="caution">
    <text evidence="5">The sequence shown here is derived from an EMBL/GenBank/DDBJ whole genome shotgun (WGS) entry which is preliminary data.</text>
</comment>
<dbReference type="Gene3D" id="1.10.287.3240">
    <property type="match status" value="1"/>
</dbReference>
<evidence type="ECO:0000313" key="6">
    <source>
        <dbReference type="Proteomes" id="UP000236151"/>
    </source>
</evidence>
<evidence type="ECO:0000256" key="1">
    <source>
        <dbReference type="ARBA" id="ARBA00005850"/>
    </source>
</evidence>
<keyword evidence="2 4" id="KW-0813">Transport</keyword>
<keyword evidence="6" id="KW-1185">Reference proteome</keyword>
<evidence type="ECO:0000256" key="2">
    <source>
        <dbReference type="ARBA" id="ARBA00022448"/>
    </source>
</evidence>
<name>A0A2K2F117_9CLOT</name>
<dbReference type="NCBIfam" id="TIGR00309">
    <property type="entry name" value="V_ATPase_subD"/>
    <property type="match status" value="1"/>
</dbReference>
<evidence type="ECO:0000313" key="5">
    <source>
        <dbReference type="EMBL" id="PNT98849.1"/>
    </source>
</evidence>
<dbReference type="AlphaFoldDB" id="A0A2K2F117"/>
<accession>A0A2K2F117</accession>
<dbReference type="PANTHER" id="PTHR11671">
    <property type="entry name" value="V-TYPE ATP SYNTHASE SUBUNIT D"/>
    <property type="match status" value="1"/>
</dbReference>
<dbReference type="GO" id="GO:0042777">
    <property type="term" value="P:proton motive force-driven plasma membrane ATP synthesis"/>
    <property type="evidence" value="ECO:0007669"/>
    <property type="project" value="UniProtKB-UniRule"/>
</dbReference>
<dbReference type="Pfam" id="PF01813">
    <property type="entry name" value="ATP-synt_D"/>
    <property type="match status" value="1"/>
</dbReference>
<dbReference type="HAMAP" id="MF_00271">
    <property type="entry name" value="ATP_synth_D_arch"/>
    <property type="match status" value="1"/>
</dbReference>
<comment type="similarity">
    <text evidence="1 4">Belongs to the V-ATPase D subunit family.</text>
</comment>
<dbReference type="KEGG" id="cthd:CDO33_10660"/>
<organism evidence="5 6">
    <name type="scientific">Clostridium thermosuccinogenes</name>
    <dbReference type="NCBI Taxonomy" id="84032"/>
    <lineage>
        <taxon>Bacteria</taxon>
        <taxon>Bacillati</taxon>
        <taxon>Bacillota</taxon>
        <taxon>Clostridia</taxon>
        <taxon>Eubacteriales</taxon>
        <taxon>Clostridiaceae</taxon>
        <taxon>Clostridium</taxon>
    </lineage>
</organism>
<sequence length="213" mass="24619">MDVSTFPTKGNLIKARTNLSLSVKGYELLDRKRNILITEMLSLIDRAQKIQAKIDSVFSAAYKALQRANISLGIDTLQQVGYAIPVEENIDLKFKSIMGVEIPIVNINKDPENLQINYSIFRTNYFLDMAYENFNKVKFLCLEIAEVENTIYRLAEHIRKTQKRANALKSIVIPQYKELVSHIQNSLEEKEREEFSRLHVLKQRENSPPESED</sequence>
<gene>
    <name evidence="4" type="primary">atpD</name>
    <name evidence="5" type="ORF">CDQ84_09920</name>
</gene>
<keyword evidence="3 4" id="KW-0406">Ion transport</keyword>
<protein>
    <recommendedName>
        <fullName evidence="4">V-type ATP synthase subunit D</fullName>
    </recommendedName>
    <alternativeName>
        <fullName evidence="4">V-ATPase subunit D</fullName>
    </alternativeName>
</protein>
<dbReference type="EMBL" id="NIOJ01000023">
    <property type="protein sequence ID" value="PNT98849.1"/>
    <property type="molecule type" value="Genomic_DNA"/>
</dbReference>
<proteinExistence type="inferred from homology"/>
<dbReference type="InterPro" id="IPR002699">
    <property type="entry name" value="V_ATPase_D"/>
</dbReference>
<dbReference type="GO" id="GO:0046961">
    <property type="term" value="F:proton-transporting ATPase activity, rotational mechanism"/>
    <property type="evidence" value="ECO:0007669"/>
    <property type="project" value="InterPro"/>
</dbReference>
<dbReference type="RefSeq" id="WP_103081584.1">
    <property type="nucleotide sequence ID" value="NZ_CP021850.1"/>
</dbReference>
<keyword evidence="4" id="KW-0066">ATP synthesis</keyword>
<comment type="function">
    <text evidence="4">Produces ATP from ADP in the presence of a proton gradient across the membrane.</text>
</comment>